<reference evidence="1 2" key="2">
    <citation type="submission" date="2019-07" db="EMBL/GenBank/DDBJ databases">
        <authorList>
            <person name="Huang Y."/>
        </authorList>
    </citation>
    <scope>NUCLEOTIDE SEQUENCE [LARGE SCALE GENOMIC DNA]</scope>
    <source>
        <strain evidence="1 2">HY188</strain>
    </source>
</reference>
<organism evidence="1 2">
    <name type="scientific">Tomitella fengzijianii</name>
    <dbReference type="NCBI Taxonomy" id="2597660"/>
    <lineage>
        <taxon>Bacteria</taxon>
        <taxon>Bacillati</taxon>
        <taxon>Actinomycetota</taxon>
        <taxon>Actinomycetes</taxon>
        <taxon>Mycobacteriales</taxon>
        <taxon>Tomitella</taxon>
    </lineage>
</organism>
<gene>
    <name evidence="1" type="ORF">FO059_02080</name>
</gene>
<reference evidence="1 2" key="1">
    <citation type="submission" date="2019-07" db="EMBL/GenBank/DDBJ databases">
        <title>Tomitella cavernea sp. nov., an actinomycete isolated from soil.</title>
        <authorList>
            <person name="Cheng J."/>
        </authorList>
    </citation>
    <scope>NUCLEOTIDE SEQUENCE [LARGE SCALE GENOMIC DNA]</scope>
    <source>
        <strain evidence="1 2">HY188</strain>
    </source>
</reference>
<dbReference type="AlphaFoldDB" id="A0A516X038"/>
<evidence type="ECO:0000313" key="2">
    <source>
        <dbReference type="Proteomes" id="UP000317344"/>
    </source>
</evidence>
<evidence type="ECO:0000313" key="1">
    <source>
        <dbReference type="EMBL" id="QDQ96357.1"/>
    </source>
</evidence>
<proteinExistence type="predicted"/>
<sequence length="116" mass="13177">MPIAVSEERFEDLVSDALDTLPEKLIAAVDNVVVLVEDRNPDEPDILGLYEGVALTERDSWYAGSLPDAIFIYREPLMEMCSDEDELVHEVRVTVIHEFAHHFGIDDEQLHQLGWA</sequence>
<protein>
    <submittedName>
        <fullName evidence="1">Metallopeptidase family protein</fullName>
    </submittedName>
</protein>
<dbReference type="InterPro" id="IPR038555">
    <property type="entry name" value="Zincin_1_sf"/>
</dbReference>
<dbReference type="KEGG" id="toy:FO059_02080"/>
<accession>A0A516X038</accession>
<dbReference type="Proteomes" id="UP000317344">
    <property type="component" value="Chromosome"/>
</dbReference>
<dbReference type="OrthoDB" id="9806895at2"/>
<dbReference type="Gene3D" id="3.30.2010.20">
    <property type="match status" value="1"/>
</dbReference>
<name>A0A516X038_9ACTN</name>
<dbReference type="SUPFAM" id="SSF55486">
    <property type="entry name" value="Metalloproteases ('zincins'), catalytic domain"/>
    <property type="match status" value="1"/>
</dbReference>
<dbReference type="Pfam" id="PF06262">
    <property type="entry name" value="Zincin_1"/>
    <property type="match status" value="1"/>
</dbReference>
<dbReference type="RefSeq" id="WP_143905950.1">
    <property type="nucleotide sequence ID" value="NZ_CP041765.1"/>
</dbReference>
<dbReference type="EMBL" id="CP041765">
    <property type="protein sequence ID" value="QDQ96357.1"/>
    <property type="molecule type" value="Genomic_DNA"/>
</dbReference>
<dbReference type="CDD" id="cd12952">
    <property type="entry name" value="MMP_ACEL2062"/>
    <property type="match status" value="1"/>
</dbReference>
<keyword evidence="2" id="KW-1185">Reference proteome</keyword>
<dbReference type="InterPro" id="IPR010428">
    <property type="entry name" value="Zincin_1"/>
</dbReference>